<proteinExistence type="predicted"/>
<evidence type="ECO:0000313" key="2">
    <source>
        <dbReference type="EMBL" id="PRX18868.1"/>
    </source>
</evidence>
<evidence type="ECO:0000256" key="1">
    <source>
        <dbReference type="SAM" id="MobiDB-lite"/>
    </source>
</evidence>
<dbReference type="OrthoDB" id="275232at2"/>
<dbReference type="RefSeq" id="WP_106322745.1">
    <property type="nucleotide sequence ID" value="NZ_BOMO01000095.1"/>
</dbReference>
<organism evidence="2 3">
    <name type="scientific">Actinoplanes italicus</name>
    <dbReference type="NCBI Taxonomy" id="113567"/>
    <lineage>
        <taxon>Bacteria</taxon>
        <taxon>Bacillati</taxon>
        <taxon>Actinomycetota</taxon>
        <taxon>Actinomycetes</taxon>
        <taxon>Micromonosporales</taxon>
        <taxon>Micromonosporaceae</taxon>
        <taxon>Actinoplanes</taxon>
    </lineage>
</organism>
<feature type="compositionally biased region" description="Basic and acidic residues" evidence="1">
    <location>
        <begin position="12"/>
        <end position="21"/>
    </location>
</feature>
<feature type="region of interest" description="Disordered" evidence="1">
    <location>
        <begin position="1"/>
        <end position="71"/>
    </location>
</feature>
<keyword evidence="3" id="KW-1185">Reference proteome</keyword>
<feature type="compositionally biased region" description="Low complexity" evidence="1">
    <location>
        <begin position="27"/>
        <end position="43"/>
    </location>
</feature>
<comment type="caution">
    <text evidence="2">The sequence shown here is derived from an EMBL/GenBank/DDBJ whole genome shotgun (WGS) entry which is preliminary data.</text>
</comment>
<protein>
    <submittedName>
        <fullName evidence="2">Uncharacterized protein</fullName>
    </submittedName>
</protein>
<dbReference type="Proteomes" id="UP000239415">
    <property type="component" value="Unassembled WGS sequence"/>
</dbReference>
<evidence type="ECO:0000313" key="3">
    <source>
        <dbReference type="Proteomes" id="UP000239415"/>
    </source>
</evidence>
<name>A0A2T0K764_9ACTN</name>
<gene>
    <name evidence="2" type="ORF">CLV67_11115</name>
</gene>
<dbReference type="EMBL" id="PVMZ01000011">
    <property type="protein sequence ID" value="PRX18868.1"/>
    <property type="molecule type" value="Genomic_DNA"/>
</dbReference>
<sequence length="427" mass="45015">MRESRFGGTTELDEHLDRLAEAARNQPAPAGRAGRSARGAKPGTRTVTAVAPPRQQPVLPVTPPSPLRTLPPAALTEDARTAWRDAPGHDRMPGPDRFTVEQVRAGLGVTLHQAVEQALAAAGTDVDDSTRAAIRGALTATRVRAGLPSMIEGTFLLPAAGGQGGHIVVDARLVTGATLVDADSTSRALSYRAEFRVIARFTGTGGVGLAGDDAVTVWMNDADAERITGRELPASVRASAADRAAAQAARTAASETGDHRLRQAEDAWRAARDRHRSEVGRFRGDPVAGRIVWETEKGDRVVGDGGYAPSGTPLLPGGADTVARVFDAYEPVGGGSFEETHPVLASPAELQLAIDHLSGGRVLLRTAARERDVYAPDGPPVVPLGYRTDGRWVWSEATAYYLATYGLNPDPSLLAHIRARGSVRVGD</sequence>
<accession>A0A2T0K764</accession>
<reference evidence="2 3" key="1">
    <citation type="submission" date="2018-03" db="EMBL/GenBank/DDBJ databases">
        <title>Genomic Encyclopedia of Archaeal and Bacterial Type Strains, Phase II (KMG-II): from individual species to whole genera.</title>
        <authorList>
            <person name="Goeker M."/>
        </authorList>
    </citation>
    <scope>NUCLEOTIDE SEQUENCE [LARGE SCALE GENOMIC DNA]</scope>
    <source>
        <strain evidence="2 3">DSM 43146</strain>
    </source>
</reference>
<dbReference type="AlphaFoldDB" id="A0A2T0K764"/>